<dbReference type="Pfam" id="PF07007">
    <property type="entry name" value="LprI"/>
    <property type="match status" value="1"/>
</dbReference>
<protein>
    <submittedName>
        <fullName evidence="6">Ankyrin repeat</fullName>
    </submittedName>
</protein>
<reference evidence="7" key="1">
    <citation type="submission" date="2016-10" db="EMBL/GenBank/DDBJ databases">
        <authorList>
            <person name="Varghese N."/>
            <person name="Submissions S."/>
        </authorList>
    </citation>
    <scope>NUCLEOTIDE SEQUENCE [LARGE SCALE GENOMIC DNA]</scope>
    <source>
        <strain evidence="7">NRRL B-51270</strain>
    </source>
</reference>
<dbReference type="Gene3D" id="1.20.1270.180">
    <property type="match status" value="1"/>
</dbReference>
<keyword evidence="1" id="KW-0677">Repeat</keyword>
<dbReference type="Gene3D" id="3.20.80.10">
    <property type="entry name" value="Regulatory factor, effector binding domain"/>
    <property type="match status" value="1"/>
</dbReference>
<dbReference type="PROSITE" id="PS51257">
    <property type="entry name" value="PROKAR_LIPOPROTEIN"/>
    <property type="match status" value="1"/>
</dbReference>
<dbReference type="SUPFAM" id="SSF48403">
    <property type="entry name" value="Ankyrin repeat"/>
    <property type="match status" value="1"/>
</dbReference>
<keyword evidence="4" id="KW-0732">Signal</keyword>
<dbReference type="InterPro" id="IPR002110">
    <property type="entry name" value="Ankyrin_rpt"/>
</dbReference>
<feature type="chain" id="PRO_5009258527" evidence="4">
    <location>
        <begin position="27"/>
        <end position="863"/>
    </location>
</feature>
<dbReference type="InterPro" id="IPR050745">
    <property type="entry name" value="Multifunctional_regulatory"/>
</dbReference>
<name>A0A1H1R708_9GAMM</name>
<evidence type="ECO:0000256" key="3">
    <source>
        <dbReference type="PROSITE-ProRule" id="PRU00023"/>
    </source>
</evidence>
<evidence type="ECO:0000313" key="6">
    <source>
        <dbReference type="EMBL" id="SDS31548.1"/>
    </source>
</evidence>
<evidence type="ECO:0000313" key="7">
    <source>
        <dbReference type="Proteomes" id="UP000243207"/>
    </source>
</evidence>
<evidence type="ECO:0000259" key="5">
    <source>
        <dbReference type="Pfam" id="PF07007"/>
    </source>
</evidence>
<dbReference type="SMART" id="SM00248">
    <property type="entry name" value="ANK"/>
    <property type="match status" value="3"/>
</dbReference>
<dbReference type="AlphaFoldDB" id="A0A1H1R708"/>
<dbReference type="RefSeq" id="WP_093392383.1">
    <property type="nucleotide sequence ID" value="NZ_LT629736.1"/>
</dbReference>
<dbReference type="InterPro" id="IPR009739">
    <property type="entry name" value="LprI-like_N"/>
</dbReference>
<dbReference type="OrthoDB" id="6728164at2"/>
<evidence type="ECO:0000256" key="2">
    <source>
        <dbReference type="ARBA" id="ARBA00023043"/>
    </source>
</evidence>
<evidence type="ECO:0000256" key="1">
    <source>
        <dbReference type="ARBA" id="ARBA00022737"/>
    </source>
</evidence>
<feature type="repeat" description="ANK" evidence="3">
    <location>
        <begin position="571"/>
        <end position="603"/>
    </location>
</feature>
<feature type="domain" description="Lysozyme inhibitor LprI-like N-terminal" evidence="5">
    <location>
        <begin position="59"/>
        <end position="132"/>
    </location>
</feature>
<dbReference type="Gene3D" id="1.25.40.20">
    <property type="entry name" value="Ankyrin repeat-containing domain"/>
    <property type="match status" value="1"/>
</dbReference>
<dbReference type="EMBL" id="LT629736">
    <property type="protein sequence ID" value="SDS31548.1"/>
    <property type="molecule type" value="Genomic_DNA"/>
</dbReference>
<gene>
    <name evidence="6" type="ORF">SAMN05216421_1299</name>
</gene>
<dbReference type="Proteomes" id="UP000243207">
    <property type="component" value="Chromosome I"/>
</dbReference>
<keyword evidence="7" id="KW-1185">Reference proteome</keyword>
<keyword evidence="2 3" id="KW-0040">ANK repeat</keyword>
<dbReference type="InterPro" id="IPR036770">
    <property type="entry name" value="Ankyrin_rpt-contain_sf"/>
</dbReference>
<dbReference type="PROSITE" id="PS50088">
    <property type="entry name" value="ANK_REPEAT"/>
    <property type="match status" value="1"/>
</dbReference>
<dbReference type="PANTHER" id="PTHR24189">
    <property type="entry name" value="MYOTROPHIN"/>
    <property type="match status" value="1"/>
</dbReference>
<dbReference type="Pfam" id="PF12796">
    <property type="entry name" value="Ank_2"/>
    <property type="match status" value="1"/>
</dbReference>
<sequence length="863" mass="93571">MRVMCTRTGLASIVVLLAACSSPDVMQMKPVDTGPRSFQPSVETLASFECAGALPAVHQAICSSEVLARADKQLAALYRDRLRRLDVPGALLLEASQRQWQLSRAEQCGLNEAASDDAQVQACLLGLYRRRSEDILDWQAAEPAGEDRPHALASYAEYRLMDGAEAGYCAATASALNDDLRRHGWPNPGRLDGVTLLAGTHASANQASVDGRSVEVAVHDAGPFGGYEIRPRGLSVDGAPVADDHTLPRWVAEQPNYGGRAHASSSQTGDYGSLDVFERNGKTLVLISETWGFYSAAARGESAYAGLYELQDGKLQRRCLYQTYLTPPRTNTLAGLAVYSQLDDALSIIAGEPLPGYAQHERRDNYQSWKERQWTLLNLPLLGADGWSRYGRDAAIRERNDAVMEAFFAWSERNLRNKQIYRRVMPLLLPAHQELRGMYGQHGLSAEESQRAADLLLLETVARAMENLEAPAADPGMPPAAFAQYSPRFAIAPAPGDLEKGRQFSTLHSVVLNNAPLHVVQDFVDYESNALGAERGRGPDNDSATMAAVGNPETLALLLREGFDPDQRNAWGKTALMMAAQLDQAPSAELLLDSGADVHAHTSPNQGAGVGGPDRKEAQAARQTALLFAAAHAQGALIDSLLQAGAAREEWGGYDRQVCARIKGNPNLNEQVRATISDRLCATEYEPALTRAKPGNLRAGEVYVVRDGGQEYSISLKEREAMSLFGRPLQIAPEDLRKRLRKIGTTVGTAAVRRGGGKLTGPLTLVFDDLSANSEQLLKLKVSFPVSPGTTPVGGYTLDSSEPAKVLAVTFDPQRNDVEGTWRALLSAAYTQSFTPTGRGYVTIDIRGKPVTEYQLVVVENQQ</sequence>
<dbReference type="PROSITE" id="PS50297">
    <property type="entry name" value="ANK_REP_REGION"/>
    <property type="match status" value="1"/>
</dbReference>
<organism evidence="6 7">
    <name type="scientific">Halopseudomonas xinjiangensis</name>
    <dbReference type="NCBI Taxonomy" id="487184"/>
    <lineage>
        <taxon>Bacteria</taxon>
        <taxon>Pseudomonadati</taxon>
        <taxon>Pseudomonadota</taxon>
        <taxon>Gammaproteobacteria</taxon>
        <taxon>Pseudomonadales</taxon>
        <taxon>Pseudomonadaceae</taxon>
        <taxon>Halopseudomonas</taxon>
    </lineage>
</organism>
<evidence type="ECO:0000256" key="4">
    <source>
        <dbReference type="SAM" id="SignalP"/>
    </source>
</evidence>
<dbReference type="InterPro" id="IPR011256">
    <property type="entry name" value="Reg_factor_effector_dom_sf"/>
</dbReference>
<proteinExistence type="predicted"/>
<dbReference type="STRING" id="487184.SAMN05216421_1299"/>
<dbReference type="PANTHER" id="PTHR24189:SF50">
    <property type="entry name" value="ANKYRIN REPEAT AND SOCS BOX PROTEIN 2"/>
    <property type="match status" value="1"/>
</dbReference>
<feature type="signal peptide" evidence="4">
    <location>
        <begin position="1"/>
        <end position="26"/>
    </location>
</feature>
<accession>A0A1H1R708</accession>